<dbReference type="Gene3D" id="3.30.530.20">
    <property type="match status" value="1"/>
</dbReference>
<dbReference type="PANTHER" id="PTHR38588">
    <property type="entry name" value="BLL0334 PROTEIN"/>
    <property type="match status" value="1"/>
</dbReference>
<dbReference type="SUPFAM" id="SSF55961">
    <property type="entry name" value="Bet v1-like"/>
    <property type="match status" value="1"/>
</dbReference>
<dbReference type="InterPro" id="IPR023393">
    <property type="entry name" value="START-like_dom_sf"/>
</dbReference>
<evidence type="ECO:0000313" key="2">
    <source>
        <dbReference type="Proteomes" id="UP001596270"/>
    </source>
</evidence>
<protein>
    <submittedName>
        <fullName evidence="1">CoxG family protein</fullName>
    </submittedName>
</protein>
<dbReference type="RefSeq" id="WP_371438742.1">
    <property type="nucleotide sequence ID" value="NZ_JBHSRS010000084.1"/>
</dbReference>
<dbReference type="InterPro" id="IPR010419">
    <property type="entry name" value="CO_DH_gsu"/>
</dbReference>
<proteinExistence type="predicted"/>
<dbReference type="CDD" id="cd07823">
    <property type="entry name" value="SRPBCC_5"/>
    <property type="match status" value="1"/>
</dbReference>
<dbReference type="Pfam" id="PF06240">
    <property type="entry name" value="COXG"/>
    <property type="match status" value="1"/>
</dbReference>
<reference evidence="2" key="1">
    <citation type="journal article" date="2019" name="Int. J. Syst. Evol. Microbiol.">
        <title>The Global Catalogue of Microorganisms (GCM) 10K type strain sequencing project: providing services to taxonomists for standard genome sequencing and annotation.</title>
        <authorList>
            <consortium name="The Broad Institute Genomics Platform"/>
            <consortium name="The Broad Institute Genome Sequencing Center for Infectious Disease"/>
            <person name="Wu L."/>
            <person name="Ma J."/>
        </authorList>
    </citation>
    <scope>NUCLEOTIDE SEQUENCE [LARGE SCALE GENOMIC DNA]</scope>
    <source>
        <strain evidence="2">CCUG 39402</strain>
    </source>
</reference>
<keyword evidence="2" id="KW-1185">Reference proteome</keyword>
<dbReference type="PANTHER" id="PTHR38588:SF1">
    <property type="entry name" value="BLL0334 PROTEIN"/>
    <property type="match status" value="1"/>
</dbReference>
<accession>A0ABW1U4I4</accession>
<dbReference type="EMBL" id="JBHSRS010000084">
    <property type="protein sequence ID" value="MFC6284485.1"/>
    <property type="molecule type" value="Genomic_DNA"/>
</dbReference>
<name>A0ABW1U4I4_9BURK</name>
<gene>
    <name evidence="1" type="ORF">ACFQND_24945</name>
</gene>
<sequence>MEIEKILTVAAPPAQVWALLLDPTVMGSCVPGMKSIDVVSDVEYLAEMHVKIAFISARFKIKTTIVETRPPFYLRSEGTGEDASVASSLKQVSEIFLSELPDGQTELRMKIKVDVLGRLGTFGLSVMKTKADRMWDEFGVNLAARLAPADQQPACDDIAPSQEAGAVPTLDMQAPEMASTTAGGDLVRHRPSGIKRSWLSRLFSPAPQVQAAQAEPDWPHVRVDLKRGDTTATVYWPTTDSKACADWLRDYAR</sequence>
<organism evidence="1 2">
    <name type="scientific">Polaromonas aquatica</name>
    <dbReference type="NCBI Taxonomy" id="332657"/>
    <lineage>
        <taxon>Bacteria</taxon>
        <taxon>Pseudomonadati</taxon>
        <taxon>Pseudomonadota</taxon>
        <taxon>Betaproteobacteria</taxon>
        <taxon>Burkholderiales</taxon>
        <taxon>Comamonadaceae</taxon>
        <taxon>Polaromonas</taxon>
    </lineage>
</organism>
<dbReference type="Proteomes" id="UP001596270">
    <property type="component" value="Unassembled WGS sequence"/>
</dbReference>
<comment type="caution">
    <text evidence="1">The sequence shown here is derived from an EMBL/GenBank/DDBJ whole genome shotgun (WGS) entry which is preliminary data.</text>
</comment>
<evidence type="ECO:0000313" key="1">
    <source>
        <dbReference type="EMBL" id="MFC6284485.1"/>
    </source>
</evidence>